<feature type="compositionally biased region" description="Low complexity" evidence="1">
    <location>
        <begin position="162"/>
        <end position="173"/>
    </location>
</feature>
<feature type="region of interest" description="Disordered" evidence="1">
    <location>
        <begin position="210"/>
        <end position="252"/>
    </location>
</feature>
<feature type="compositionally biased region" description="Basic residues" evidence="1">
    <location>
        <begin position="111"/>
        <end position="127"/>
    </location>
</feature>
<sequence>MLAVEGQQQQQQHPPSFAWLLPALGTAAAAGCQFVCPQWTSQLHQEPSVQQQHEQAFCQGPPGFSSRVLPHPAWAAGLPPLFAPPSQEQPDQASPGHSVQASQTQRSGSVSRRKVGLYQPPRRRTPARRSWTREEDGWSSDSCESFSEDSRAGTVQEDLSESNHSSQGSQQTSSSALEALLAVADTCTNTGCLSPEEALKAARQRYELARTRGPGALSAEQDDSPRRAGEMSGTPRASPRASRPGAFGGVSKLTAQQRRARHRCNNPWSISETQALLEGIEHCGVGKWADIQRLRLPAIIKRSPVDLKDKWRNLSRLAQDPNTGRANNTVPRHFLLHVRRILGLPC</sequence>
<keyword evidence="5" id="KW-1185">Reference proteome</keyword>
<feature type="domain" description="Myb-like" evidence="2">
    <location>
        <begin position="266"/>
        <end position="315"/>
    </location>
</feature>
<evidence type="ECO:0000256" key="1">
    <source>
        <dbReference type="SAM" id="MobiDB-lite"/>
    </source>
</evidence>
<organism evidence="4 5">
    <name type="scientific">Apatococcus lobatus</name>
    <dbReference type="NCBI Taxonomy" id="904363"/>
    <lineage>
        <taxon>Eukaryota</taxon>
        <taxon>Viridiplantae</taxon>
        <taxon>Chlorophyta</taxon>
        <taxon>core chlorophytes</taxon>
        <taxon>Trebouxiophyceae</taxon>
        <taxon>Chlorellales</taxon>
        <taxon>Chlorellaceae</taxon>
        <taxon>Apatococcus</taxon>
    </lineage>
</organism>
<dbReference type="Gene3D" id="1.10.246.220">
    <property type="match status" value="1"/>
</dbReference>
<proteinExistence type="predicted"/>
<comment type="caution">
    <text evidence="4">The sequence shown here is derived from an EMBL/GenBank/DDBJ whole genome shotgun (WGS) entry which is preliminary data.</text>
</comment>
<dbReference type="InterPro" id="IPR017930">
    <property type="entry name" value="Myb_dom"/>
</dbReference>
<gene>
    <name evidence="4" type="ORF">WJX74_006272</name>
</gene>
<dbReference type="SUPFAM" id="SSF46689">
    <property type="entry name" value="Homeodomain-like"/>
    <property type="match status" value="1"/>
</dbReference>
<evidence type="ECO:0000313" key="5">
    <source>
        <dbReference type="Proteomes" id="UP001438707"/>
    </source>
</evidence>
<dbReference type="PANTHER" id="PTHR47122">
    <property type="entry name" value="MYB-LIKE DNA-BINDING DOMAIN CONTAINING PROTEIN, EXPRESSED"/>
    <property type="match status" value="1"/>
</dbReference>
<dbReference type="PROSITE" id="PS50090">
    <property type="entry name" value="MYB_LIKE"/>
    <property type="match status" value="1"/>
</dbReference>
<dbReference type="InterPro" id="IPR001005">
    <property type="entry name" value="SANT/Myb"/>
</dbReference>
<feature type="domain" description="HTH myb-type" evidence="3">
    <location>
        <begin position="267"/>
        <end position="319"/>
    </location>
</feature>
<dbReference type="EMBL" id="JALJOS010000001">
    <property type="protein sequence ID" value="KAK9844747.1"/>
    <property type="molecule type" value="Genomic_DNA"/>
</dbReference>
<evidence type="ECO:0000313" key="4">
    <source>
        <dbReference type="EMBL" id="KAK9844747.1"/>
    </source>
</evidence>
<dbReference type="Pfam" id="PF00249">
    <property type="entry name" value="Myb_DNA-binding"/>
    <property type="match status" value="1"/>
</dbReference>
<reference evidence="4 5" key="1">
    <citation type="journal article" date="2024" name="Nat. Commun.">
        <title>Phylogenomics reveals the evolutionary origins of lichenization in chlorophyte algae.</title>
        <authorList>
            <person name="Puginier C."/>
            <person name="Libourel C."/>
            <person name="Otte J."/>
            <person name="Skaloud P."/>
            <person name="Haon M."/>
            <person name="Grisel S."/>
            <person name="Petersen M."/>
            <person name="Berrin J.G."/>
            <person name="Delaux P.M."/>
            <person name="Dal Grande F."/>
            <person name="Keller J."/>
        </authorList>
    </citation>
    <scope>NUCLEOTIDE SEQUENCE [LARGE SCALE GENOMIC DNA]</scope>
    <source>
        <strain evidence="4 5">SAG 2145</strain>
    </source>
</reference>
<name>A0AAW1SFX8_9CHLO</name>
<evidence type="ECO:0000259" key="3">
    <source>
        <dbReference type="PROSITE" id="PS51294"/>
    </source>
</evidence>
<feature type="compositionally biased region" description="Polar residues" evidence="1">
    <location>
        <begin position="86"/>
        <end position="110"/>
    </location>
</feature>
<dbReference type="Proteomes" id="UP001438707">
    <property type="component" value="Unassembled WGS sequence"/>
</dbReference>
<protein>
    <submittedName>
        <fullName evidence="4">Uncharacterized protein</fullName>
    </submittedName>
</protein>
<dbReference type="InterPro" id="IPR009057">
    <property type="entry name" value="Homeodomain-like_sf"/>
</dbReference>
<evidence type="ECO:0000259" key="2">
    <source>
        <dbReference type="PROSITE" id="PS50090"/>
    </source>
</evidence>
<accession>A0AAW1SFX8</accession>
<feature type="region of interest" description="Disordered" evidence="1">
    <location>
        <begin position="69"/>
        <end position="173"/>
    </location>
</feature>
<dbReference type="PROSITE" id="PS51294">
    <property type="entry name" value="HTH_MYB"/>
    <property type="match status" value="1"/>
</dbReference>
<dbReference type="SMART" id="SM00717">
    <property type="entry name" value="SANT"/>
    <property type="match status" value="1"/>
</dbReference>
<dbReference type="PANTHER" id="PTHR47122:SF8">
    <property type="entry name" value="MYB-LIKE DOMAIN-CONTAINING PROTEIN"/>
    <property type="match status" value="1"/>
</dbReference>
<dbReference type="CDD" id="cd11660">
    <property type="entry name" value="SANT_TRF"/>
    <property type="match status" value="1"/>
</dbReference>
<dbReference type="AlphaFoldDB" id="A0AAW1SFX8"/>